<proteinExistence type="predicted"/>
<name>A0A8D9EQ77_9HEMI</name>
<feature type="transmembrane region" description="Helical" evidence="1">
    <location>
        <begin position="72"/>
        <end position="91"/>
    </location>
</feature>
<keyword evidence="1" id="KW-0812">Transmembrane</keyword>
<keyword evidence="1" id="KW-1133">Transmembrane helix</keyword>
<dbReference type="EMBL" id="HBUF01559636">
    <property type="protein sequence ID" value="CAG6761710.1"/>
    <property type="molecule type" value="Transcribed_RNA"/>
</dbReference>
<dbReference type="EMBL" id="HBUF01559637">
    <property type="protein sequence ID" value="CAG6761712.1"/>
    <property type="molecule type" value="Transcribed_RNA"/>
</dbReference>
<dbReference type="AlphaFoldDB" id="A0A8D9EQ77"/>
<organism evidence="2">
    <name type="scientific">Cacopsylla melanoneura</name>
    <dbReference type="NCBI Taxonomy" id="428564"/>
    <lineage>
        <taxon>Eukaryota</taxon>
        <taxon>Metazoa</taxon>
        <taxon>Ecdysozoa</taxon>
        <taxon>Arthropoda</taxon>
        <taxon>Hexapoda</taxon>
        <taxon>Insecta</taxon>
        <taxon>Pterygota</taxon>
        <taxon>Neoptera</taxon>
        <taxon>Paraneoptera</taxon>
        <taxon>Hemiptera</taxon>
        <taxon>Sternorrhyncha</taxon>
        <taxon>Psylloidea</taxon>
        <taxon>Psyllidae</taxon>
        <taxon>Psyllinae</taxon>
        <taxon>Cacopsylla</taxon>
    </lineage>
</organism>
<reference evidence="2" key="1">
    <citation type="submission" date="2021-05" db="EMBL/GenBank/DDBJ databases">
        <authorList>
            <person name="Alioto T."/>
            <person name="Alioto T."/>
            <person name="Gomez Garrido J."/>
        </authorList>
    </citation>
    <scope>NUCLEOTIDE SEQUENCE</scope>
</reference>
<keyword evidence="1" id="KW-0472">Membrane</keyword>
<dbReference type="EMBL" id="HBUF01559635">
    <property type="protein sequence ID" value="CAG6761708.1"/>
    <property type="molecule type" value="Transcribed_RNA"/>
</dbReference>
<sequence length="100" mass="11900">MILWPICRRIIFLRNEMKAKSTYALINIVRFNGNAHNLRVITLLTISTVLKFRRVLSDLLPLWSFFYVKQSMYFLLLIGFFSLFNTFSARVTSTKFYFTT</sequence>
<protein>
    <submittedName>
        <fullName evidence="2">Uncharacterized protein</fullName>
    </submittedName>
</protein>
<evidence type="ECO:0000313" key="2">
    <source>
        <dbReference type="EMBL" id="CAG6761712.1"/>
    </source>
</evidence>
<accession>A0A8D9EQ77</accession>
<evidence type="ECO:0000256" key="1">
    <source>
        <dbReference type="SAM" id="Phobius"/>
    </source>
</evidence>